<comment type="similarity">
    <text evidence="1 2">Belongs to the complex I NDUFA12 subunit family.</text>
</comment>
<keyword evidence="2" id="KW-0249">Electron transport</keyword>
<organism evidence="3 4">
    <name type="scientific">Aureobasidium melanogenum (strain CBS 110374)</name>
    <name type="common">Aureobasidium pullulans var. melanogenum</name>
    <dbReference type="NCBI Taxonomy" id="1043003"/>
    <lineage>
        <taxon>Eukaryota</taxon>
        <taxon>Fungi</taxon>
        <taxon>Dikarya</taxon>
        <taxon>Ascomycota</taxon>
        <taxon>Pezizomycotina</taxon>
        <taxon>Dothideomycetes</taxon>
        <taxon>Dothideomycetidae</taxon>
        <taxon>Dothideales</taxon>
        <taxon>Saccotheciaceae</taxon>
        <taxon>Aureobasidium</taxon>
    </lineage>
</organism>
<proteinExistence type="inferred from homology"/>
<reference evidence="3 4" key="1">
    <citation type="journal article" date="2014" name="BMC Genomics">
        <title>Genome sequencing of four Aureobasidium pullulans varieties: biotechnological potential, stress tolerance, and description of new species.</title>
        <authorList>
            <person name="Gostin Ar C."/>
            <person name="Ohm R.A."/>
            <person name="Kogej T."/>
            <person name="Sonjak S."/>
            <person name="Turk M."/>
            <person name="Zajc J."/>
            <person name="Zalar P."/>
            <person name="Grube M."/>
            <person name="Sun H."/>
            <person name="Han J."/>
            <person name="Sharma A."/>
            <person name="Chiniquy J."/>
            <person name="Ngan C.Y."/>
            <person name="Lipzen A."/>
            <person name="Barry K."/>
            <person name="Grigoriev I.V."/>
            <person name="Gunde-Cimerman N."/>
        </authorList>
    </citation>
    <scope>NUCLEOTIDE SEQUENCE [LARGE SCALE GENOMIC DNA]</scope>
    <source>
        <strain evidence="3 4">CBS 110374</strain>
    </source>
</reference>
<dbReference type="STRING" id="1043003.A0A074W4P6"/>
<dbReference type="GO" id="GO:0005743">
    <property type="term" value="C:mitochondrial inner membrane"/>
    <property type="evidence" value="ECO:0007669"/>
    <property type="project" value="UniProtKB-SubCell"/>
</dbReference>
<dbReference type="Proteomes" id="UP000030672">
    <property type="component" value="Unassembled WGS sequence"/>
</dbReference>
<keyword evidence="2" id="KW-0999">Mitochondrion inner membrane</keyword>
<accession>A0A074W4P6</accession>
<keyword evidence="2" id="KW-0679">Respiratory chain</keyword>
<keyword evidence="2" id="KW-0472">Membrane</keyword>
<dbReference type="Pfam" id="PF05071">
    <property type="entry name" value="NDUFA12"/>
    <property type="match status" value="1"/>
</dbReference>
<keyword evidence="2" id="KW-0813">Transport</keyword>
<dbReference type="AlphaFoldDB" id="A0A074W4P6"/>
<dbReference type="GO" id="GO:0006979">
    <property type="term" value="P:response to oxidative stress"/>
    <property type="evidence" value="ECO:0007669"/>
    <property type="project" value="TreeGrafter"/>
</dbReference>
<evidence type="ECO:0000313" key="4">
    <source>
        <dbReference type="Proteomes" id="UP000030672"/>
    </source>
</evidence>
<gene>
    <name evidence="3" type="ORF">M437DRAFT_81012</name>
</gene>
<dbReference type="PANTHER" id="PTHR12910:SF2">
    <property type="entry name" value="NADH DEHYDROGENASE [UBIQUINONE] 1 ALPHA SUBCOMPLEX SUBUNIT 12"/>
    <property type="match status" value="1"/>
</dbReference>
<dbReference type="EMBL" id="KL584825">
    <property type="protein sequence ID" value="KEQ66524.1"/>
    <property type="molecule type" value="Genomic_DNA"/>
</dbReference>
<dbReference type="GeneID" id="63920843"/>
<evidence type="ECO:0000256" key="2">
    <source>
        <dbReference type="RuleBase" id="RU363103"/>
    </source>
</evidence>
<dbReference type="PANTHER" id="PTHR12910">
    <property type="entry name" value="NADH-UBIQUINONE OXIDOREDUCTASE SUBUNIT B17.2"/>
    <property type="match status" value="1"/>
</dbReference>
<dbReference type="HOGENOM" id="CLU_110455_2_1_1"/>
<keyword evidence="2" id="KW-0496">Mitochondrion</keyword>
<sequence length="136" mass="16287">MSTIMRTLRNLRKIGLKEYGHQMQYMGDTKAGTLIGQDRYGNKYYENMEDLPLRTRWCDYKDKEFNPDQIEPGWHAWMSYMVDKAPSQDPLLQRQVRPWEPAEHRPCLTWSRSAYRPFNTTKNKYQPWTPVAAPRN</sequence>
<dbReference type="GO" id="GO:0045271">
    <property type="term" value="C:respiratory chain complex I"/>
    <property type="evidence" value="ECO:0007669"/>
    <property type="project" value="InterPro"/>
</dbReference>
<dbReference type="InterPro" id="IPR007763">
    <property type="entry name" value="NDUFA12"/>
</dbReference>
<protein>
    <recommendedName>
        <fullName evidence="2">NADH dehydrogenase [ubiquinone] 1 alpha subcomplex subunit</fullName>
    </recommendedName>
</protein>
<keyword evidence="4" id="KW-1185">Reference proteome</keyword>
<evidence type="ECO:0000256" key="1">
    <source>
        <dbReference type="ARBA" id="ARBA00007355"/>
    </source>
</evidence>
<name>A0A074W4P6_AURM1</name>
<comment type="function">
    <text evidence="2">Accessory subunit of the mitochondrial membrane respiratory chain NADH dehydrogenase (Complex I), that is believed not to be involved in catalysis. Complex I functions in the transfer of electrons from NADH to the respiratory chain. The immediate electron acceptor for the enzyme is believed to be ubiquinone.</text>
</comment>
<evidence type="ECO:0000313" key="3">
    <source>
        <dbReference type="EMBL" id="KEQ66524.1"/>
    </source>
</evidence>
<comment type="subcellular location">
    <subcellularLocation>
        <location evidence="2">Mitochondrion inner membrane</location>
        <topology evidence="2">Peripheral membrane protein</topology>
        <orientation evidence="2">Matrix side</orientation>
    </subcellularLocation>
</comment>
<dbReference type="RefSeq" id="XP_040883547.1">
    <property type="nucleotide sequence ID" value="XM_041027470.1"/>
</dbReference>